<evidence type="ECO:0000313" key="4">
    <source>
        <dbReference type="EMBL" id="EET89417.1"/>
    </source>
</evidence>
<reference evidence="4 5" key="1">
    <citation type="submission" date="2009-06" db="EMBL/GenBank/DDBJ databases">
        <title>The draft genome of Clostridium carboxidivorans P7.</title>
        <authorList>
            <consortium name="US DOE Joint Genome Institute (JGI-PGF)"/>
            <person name="Lucas S."/>
            <person name="Copeland A."/>
            <person name="Lapidus A."/>
            <person name="Glavina del Rio T."/>
            <person name="Tice H."/>
            <person name="Bruce D."/>
            <person name="Goodwin L."/>
            <person name="Pitluck S."/>
            <person name="Larimer F."/>
            <person name="Land M.L."/>
            <person name="Hauser L."/>
            <person name="Hemme C.L."/>
        </authorList>
    </citation>
    <scope>NUCLEOTIDE SEQUENCE [LARGE SCALE GENOMIC DNA]</scope>
    <source>
        <strain evidence="4 5">P7</strain>
    </source>
</reference>
<keyword evidence="2" id="KW-0812">Transmembrane</keyword>
<name>C6PML8_9CLOT</name>
<accession>C6PML8</accession>
<proteinExistence type="inferred from homology"/>
<dbReference type="InterPro" id="IPR000620">
    <property type="entry name" value="EamA_dom"/>
</dbReference>
<dbReference type="AlphaFoldDB" id="C6PML8"/>
<protein>
    <recommendedName>
        <fullName evidence="3">EamA domain-containing protein</fullName>
    </recommendedName>
</protein>
<feature type="transmembrane region" description="Helical" evidence="2">
    <location>
        <begin position="99"/>
        <end position="117"/>
    </location>
</feature>
<keyword evidence="2" id="KW-0472">Membrane</keyword>
<comment type="caution">
    <text evidence="4">The sequence shown here is derived from an EMBL/GenBank/DDBJ whole genome shotgun (WGS) entry which is preliminary data.</text>
</comment>
<feature type="transmembrane region" description="Helical" evidence="2">
    <location>
        <begin position="66"/>
        <end position="87"/>
    </location>
</feature>
<feature type="transmembrane region" description="Helical" evidence="2">
    <location>
        <begin position="123"/>
        <end position="140"/>
    </location>
</feature>
<comment type="similarity">
    <text evidence="1">Belongs to the EamA transporter family.</text>
</comment>
<dbReference type="KEGG" id="cck:Ccar_03250"/>
<dbReference type="EMBL" id="ACVI01000001">
    <property type="protein sequence ID" value="EET89417.1"/>
    <property type="molecule type" value="Genomic_DNA"/>
</dbReference>
<dbReference type="STRING" id="536227.Ccar_03250"/>
<sequence>MINLFWPIIIVVIANTLYNISAKLIPAEVHPLASLSITYFTAAVLSIILFFITSENKNVITEIQKANWTAAALGFSIVGLEFGYIYIYRVGWNISTGSLVANISLACVLLIVGVFVYKENISLHQIFGMALCIIGLLLVTK</sequence>
<evidence type="ECO:0000256" key="2">
    <source>
        <dbReference type="SAM" id="Phobius"/>
    </source>
</evidence>
<dbReference type="RefSeq" id="WP_007058891.1">
    <property type="nucleotide sequence ID" value="NZ_ACVI01000001.1"/>
</dbReference>
<keyword evidence="5" id="KW-1185">Reference proteome</keyword>
<feature type="domain" description="EamA" evidence="3">
    <location>
        <begin position="8"/>
        <end position="140"/>
    </location>
</feature>
<dbReference type="Pfam" id="PF00892">
    <property type="entry name" value="EamA"/>
    <property type="match status" value="1"/>
</dbReference>
<dbReference type="PATRIC" id="fig|536227.13.peg.684"/>
<feature type="transmembrane region" description="Helical" evidence="2">
    <location>
        <begin position="6"/>
        <end position="25"/>
    </location>
</feature>
<dbReference type="eggNOG" id="ENOG5032RY6">
    <property type="taxonomic scope" value="Bacteria"/>
</dbReference>
<evidence type="ECO:0000259" key="3">
    <source>
        <dbReference type="Pfam" id="PF00892"/>
    </source>
</evidence>
<dbReference type="SUPFAM" id="SSF103481">
    <property type="entry name" value="Multidrug resistance efflux transporter EmrE"/>
    <property type="match status" value="1"/>
</dbReference>
<gene>
    <name evidence="4" type="ORF">CcarbDRAFT_0006</name>
</gene>
<dbReference type="GO" id="GO:0016020">
    <property type="term" value="C:membrane"/>
    <property type="evidence" value="ECO:0007669"/>
    <property type="project" value="InterPro"/>
</dbReference>
<organism evidence="4 5">
    <name type="scientific">Clostridium carboxidivorans P7</name>
    <dbReference type="NCBI Taxonomy" id="536227"/>
    <lineage>
        <taxon>Bacteria</taxon>
        <taxon>Bacillati</taxon>
        <taxon>Bacillota</taxon>
        <taxon>Clostridia</taxon>
        <taxon>Eubacteriales</taxon>
        <taxon>Clostridiaceae</taxon>
        <taxon>Clostridium</taxon>
    </lineage>
</organism>
<evidence type="ECO:0000256" key="1">
    <source>
        <dbReference type="ARBA" id="ARBA00007362"/>
    </source>
</evidence>
<feature type="transmembrane region" description="Helical" evidence="2">
    <location>
        <begin position="32"/>
        <end position="54"/>
    </location>
</feature>
<keyword evidence="2" id="KW-1133">Transmembrane helix</keyword>
<evidence type="ECO:0000313" key="5">
    <source>
        <dbReference type="Proteomes" id="UP000004198"/>
    </source>
</evidence>
<dbReference type="OrthoDB" id="2294582at2"/>
<dbReference type="Proteomes" id="UP000004198">
    <property type="component" value="Unassembled WGS sequence"/>
</dbReference>
<dbReference type="InterPro" id="IPR037185">
    <property type="entry name" value="EmrE-like"/>
</dbReference>